<evidence type="ECO:0000259" key="2">
    <source>
        <dbReference type="Pfam" id="PF09917"/>
    </source>
</evidence>
<dbReference type="Gene3D" id="2.40.128.520">
    <property type="match status" value="1"/>
</dbReference>
<accession>A0ABY6GLR4</accession>
<name>A0ABY6GLR4_9PROT</name>
<keyword evidence="1" id="KW-0732">Signal</keyword>
<reference evidence="3" key="1">
    <citation type="submission" date="2022-10" db="EMBL/GenBank/DDBJ databases">
        <title>Candidatus Kirkpatrella diaphorinas gen. nov., sp. nov., an uncultured endosymbiont identified in a population of Diaphorina citri from Hawaii.</title>
        <authorList>
            <person name="Henry E.M."/>
            <person name="Carlson C.R."/>
            <person name="Kuo Y.-W."/>
        </authorList>
    </citation>
    <scope>NUCLEOTIDE SEQUENCE</scope>
    <source>
        <strain evidence="3">CADCRV1</strain>
    </source>
</reference>
<feature type="chain" id="PRO_5046172428" evidence="1">
    <location>
        <begin position="24"/>
        <end position="155"/>
    </location>
</feature>
<dbReference type="EMBL" id="CP107052">
    <property type="protein sequence ID" value="UYH51773.1"/>
    <property type="molecule type" value="Genomic_DNA"/>
</dbReference>
<feature type="signal peptide" evidence="1">
    <location>
        <begin position="1"/>
        <end position="23"/>
    </location>
</feature>
<evidence type="ECO:0000256" key="1">
    <source>
        <dbReference type="SAM" id="SignalP"/>
    </source>
</evidence>
<dbReference type="PANTHER" id="PTHR36919">
    <property type="entry name" value="BLR1215 PROTEIN"/>
    <property type="match status" value="1"/>
</dbReference>
<dbReference type="PANTHER" id="PTHR36919:SF2">
    <property type="entry name" value="BLL6627 PROTEIN"/>
    <property type="match status" value="1"/>
</dbReference>
<dbReference type="Pfam" id="PF09917">
    <property type="entry name" value="DUF2147"/>
    <property type="match status" value="1"/>
</dbReference>
<protein>
    <submittedName>
        <fullName evidence="3">DUF2147 domain-containing protein</fullName>
    </submittedName>
</protein>
<evidence type="ECO:0000313" key="3">
    <source>
        <dbReference type="EMBL" id="UYH51773.1"/>
    </source>
</evidence>
<evidence type="ECO:0000313" key="4">
    <source>
        <dbReference type="Proteomes" id="UP001163831"/>
    </source>
</evidence>
<feature type="domain" description="DUF2147" evidence="2">
    <location>
        <begin position="38"/>
        <end position="142"/>
    </location>
</feature>
<dbReference type="RefSeq" id="WP_319807368.1">
    <property type="nucleotide sequence ID" value="NZ_CP107052.1"/>
</dbReference>
<dbReference type="Proteomes" id="UP001163831">
    <property type="component" value="Chromosome"/>
</dbReference>
<dbReference type="InterPro" id="IPR019223">
    <property type="entry name" value="DUF2147"/>
</dbReference>
<organism evidence="3 4">
    <name type="scientific">Candidatus Kirkpatrickella diaphorinae</name>
    <dbReference type="NCBI Taxonomy" id="2984322"/>
    <lineage>
        <taxon>Bacteria</taxon>
        <taxon>Pseudomonadati</taxon>
        <taxon>Pseudomonadota</taxon>
        <taxon>Alphaproteobacteria</taxon>
        <taxon>Acetobacterales</taxon>
        <taxon>Acetobacteraceae</taxon>
        <taxon>Candidatus Kirkpatrickella</taxon>
    </lineage>
</organism>
<keyword evidence="4" id="KW-1185">Reference proteome</keyword>
<sequence>MMPRLVSRAAVLLVALFSFHAVASPAHRDRTASGDVTGKWLAQTQDGVFDIFHCGAEICGRLVGMDYEGPVPHDVLGRSQCDLTMLTGFTPQGDGQWQGKIFDPEGGKVYDAIIWSPSPNVLKLRGYLLGIPLLGRTQTWTRYTGHIGPACKMTK</sequence>
<gene>
    <name evidence="3" type="ORF">N5W20_02605</name>
</gene>
<proteinExistence type="predicted"/>